<organism evidence="1 2">
    <name type="scientific">Pandoraea pulmonicola</name>
    <dbReference type="NCBI Taxonomy" id="93221"/>
    <lineage>
        <taxon>Bacteria</taxon>
        <taxon>Pseudomonadati</taxon>
        <taxon>Pseudomonadota</taxon>
        <taxon>Betaproteobacteria</taxon>
        <taxon>Burkholderiales</taxon>
        <taxon>Burkholderiaceae</taxon>
        <taxon>Pandoraea</taxon>
    </lineage>
</organism>
<reference evidence="1 2" key="1">
    <citation type="submission" date="2018-06" db="EMBL/GenBank/DDBJ databases">
        <authorList>
            <consortium name="Pathogen Informatics"/>
            <person name="Doyle S."/>
        </authorList>
    </citation>
    <scope>NUCLEOTIDE SEQUENCE [LARGE SCALE GENOMIC DNA]</scope>
    <source>
        <strain evidence="1 2">NCTC13159</strain>
    </source>
</reference>
<dbReference type="AlphaFoldDB" id="A0AAJ4ZFK3"/>
<accession>A0AAJ4ZFK3</accession>
<dbReference type="RefSeq" id="WP_147284617.1">
    <property type="nucleotide sequence ID" value="NZ_CP010310.2"/>
</dbReference>
<proteinExistence type="predicted"/>
<evidence type="ECO:0000313" key="2">
    <source>
        <dbReference type="Proteomes" id="UP000254589"/>
    </source>
</evidence>
<dbReference type="Proteomes" id="UP000254589">
    <property type="component" value="Unassembled WGS sequence"/>
</dbReference>
<gene>
    <name evidence="1" type="ORF">NCTC13159_03903</name>
</gene>
<comment type="caution">
    <text evidence="1">The sequence shown here is derived from an EMBL/GenBank/DDBJ whole genome shotgun (WGS) entry which is preliminary data.</text>
</comment>
<sequence length="336" mass="36657">MAVYNDLYIRDTLQDNGTYPSTGTPYTSPDLIPFLGTLLEWGEANATYNGPDIGEVVINDRPNNLYVRAKNLGTAPSSGTASLYYANASLFLMPNTWTEIRSAEGDAALQLVDEKGDTTIQPNGVAISNPAFLLTSLPEGAHYCLIGVLQTPSHRVVIPRTFQSNAEFSLWVKNNPAVGQRNISYIPSKVKSMTRNYDFGNANSTEELFHFSIVGEGFEQGTEIVAESTDEKCQFLEKLSLPAPNKKGQQITGFDVDIPGNYRGAVTVSATSENNFPEGATLSVNYYQYPVTLFDLEAAAPVDIVRKMDGGKHVSYAAVLIHVGRCTLIVSSSYRK</sequence>
<name>A0AAJ4ZFK3_PANPU</name>
<dbReference type="EMBL" id="UGSJ01000001">
    <property type="protein sequence ID" value="SUA92373.1"/>
    <property type="molecule type" value="Genomic_DNA"/>
</dbReference>
<protein>
    <submittedName>
        <fullName evidence="1">Uncharacterized protein</fullName>
    </submittedName>
</protein>
<evidence type="ECO:0000313" key="1">
    <source>
        <dbReference type="EMBL" id="SUA92373.1"/>
    </source>
</evidence>